<protein>
    <submittedName>
        <fullName evidence="9">2,5-diketo-D-gluconate reductase A</fullName>
        <ecNumber evidence="9">1.1.1.346</ecNumber>
    </submittedName>
</protein>
<evidence type="ECO:0000256" key="4">
    <source>
        <dbReference type="ARBA" id="ARBA00049445"/>
    </source>
</evidence>
<dbReference type="InterPro" id="IPR018170">
    <property type="entry name" value="Aldo/ket_reductase_CS"/>
</dbReference>
<dbReference type="InterPro" id="IPR036812">
    <property type="entry name" value="NAD(P)_OxRdtase_dom_sf"/>
</dbReference>
<dbReference type="PANTHER" id="PTHR43827">
    <property type="entry name" value="2,5-DIKETO-D-GLUCONIC ACID REDUCTASE"/>
    <property type="match status" value="1"/>
</dbReference>
<dbReference type="SUPFAM" id="SSF51430">
    <property type="entry name" value="NAD(P)-linked oxidoreductase"/>
    <property type="match status" value="1"/>
</dbReference>
<keyword evidence="3 9" id="KW-0560">Oxidoreductase</keyword>
<dbReference type="FunFam" id="3.20.20.100:FF:000002">
    <property type="entry name" value="2,5-diketo-D-gluconic acid reductase A"/>
    <property type="match status" value="1"/>
</dbReference>
<dbReference type="Gene3D" id="3.20.20.100">
    <property type="entry name" value="NADP-dependent oxidoreductase domain"/>
    <property type="match status" value="1"/>
</dbReference>
<sequence length="265" mass="28740">MTDLTLNDGRTMPQLGLGTWQIPDPQAAAIVRKGIDLGYRLVDTAAFYGNERGVGDGVKASDIWVTTKLWNDRQDDVEAALDESLALLGRDSVDLYLMHWPVPAAGLYVEAWKAMVRLREAGKALSIGVSNFLPEHLDAIVQATGVIPVVNQIELHPTFQQRDCVAYHQAHGIVTQSWSPIGQGKALLADPRITAIAERYGRSAAQVVIAWHLAKGYSVIPKASSAEHLSDNLAAADWQLSEDDIAAIDGLDSADGRLGPDPREM</sequence>
<dbReference type="PRINTS" id="PR00069">
    <property type="entry name" value="ALDKETRDTASE"/>
</dbReference>
<evidence type="ECO:0000256" key="6">
    <source>
        <dbReference type="PIRSR" id="PIRSR000097-2"/>
    </source>
</evidence>
<dbReference type="EMBL" id="JACHNY010000004">
    <property type="protein sequence ID" value="MBB4618070.1"/>
    <property type="molecule type" value="Genomic_DNA"/>
</dbReference>
<dbReference type="PANTHER" id="PTHR43827:SF3">
    <property type="entry name" value="NADP-DEPENDENT OXIDOREDUCTASE DOMAIN-CONTAINING PROTEIN"/>
    <property type="match status" value="1"/>
</dbReference>
<accession>A0A7W7AJ96</accession>
<evidence type="ECO:0000256" key="5">
    <source>
        <dbReference type="PIRSR" id="PIRSR000097-1"/>
    </source>
</evidence>
<dbReference type="AlphaFoldDB" id="A0A7W7AJ96"/>
<dbReference type="GO" id="GO:0016616">
    <property type="term" value="F:oxidoreductase activity, acting on the CH-OH group of donors, NAD or NADP as acceptor"/>
    <property type="evidence" value="ECO:0007669"/>
    <property type="project" value="UniProtKB-ARBA"/>
</dbReference>
<proteinExistence type="inferred from homology"/>
<dbReference type="PROSITE" id="PS00798">
    <property type="entry name" value="ALDOKETO_REDUCTASE_1"/>
    <property type="match status" value="1"/>
</dbReference>
<evidence type="ECO:0000256" key="1">
    <source>
        <dbReference type="ARBA" id="ARBA00007905"/>
    </source>
</evidence>
<dbReference type="RefSeq" id="WP_184114517.1">
    <property type="nucleotide sequence ID" value="NZ_JACHNY010000004.1"/>
</dbReference>
<feature type="domain" description="NADP-dependent oxidoreductase" evidence="8">
    <location>
        <begin position="15"/>
        <end position="252"/>
    </location>
</feature>
<keyword evidence="10" id="KW-1185">Reference proteome</keyword>
<evidence type="ECO:0000259" key="8">
    <source>
        <dbReference type="Pfam" id="PF00248"/>
    </source>
</evidence>
<feature type="binding site" evidence="6">
    <location>
        <position position="99"/>
    </location>
    <ligand>
        <name>substrate</name>
    </ligand>
</feature>
<comment type="caution">
    <text evidence="9">The sequence shown here is derived from an EMBL/GenBank/DDBJ whole genome shotgun (WGS) entry which is preliminary data.</text>
</comment>
<comment type="catalytic activity">
    <reaction evidence="4">
        <text>hydroxyacetone + NADP(+) = methylglyoxal + NADPH + H(+)</text>
        <dbReference type="Rhea" id="RHEA:27986"/>
        <dbReference type="ChEBI" id="CHEBI:15378"/>
        <dbReference type="ChEBI" id="CHEBI:17158"/>
        <dbReference type="ChEBI" id="CHEBI:27957"/>
        <dbReference type="ChEBI" id="CHEBI:57783"/>
        <dbReference type="ChEBI" id="CHEBI:58349"/>
    </reaction>
</comment>
<feature type="active site" description="Proton donor" evidence="5">
    <location>
        <position position="48"/>
    </location>
</feature>
<evidence type="ECO:0000256" key="7">
    <source>
        <dbReference type="PIRSR" id="PIRSR000097-3"/>
    </source>
</evidence>
<feature type="site" description="Lowers pKa of active site Tyr" evidence="7">
    <location>
        <position position="68"/>
    </location>
</feature>
<dbReference type="PIRSF" id="PIRSF000097">
    <property type="entry name" value="AKR"/>
    <property type="match status" value="1"/>
</dbReference>
<dbReference type="Proteomes" id="UP000574769">
    <property type="component" value="Unassembled WGS sequence"/>
</dbReference>
<gene>
    <name evidence="9" type="ORF">GGQ96_002206</name>
</gene>
<comment type="similarity">
    <text evidence="1">Belongs to the aldo/keto reductase family.</text>
</comment>
<organism evidence="9 10">
    <name type="scientific">Sphingomonas abaci</name>
    <dbReference type="NCBI Taxonomy" id="237611"/>
    <lineage>
        <taxon>Bacteria</taxon>
        <taxon>Pseudomonadati</taxon>
        <taxon>Pseudomonadota</taxon>
        <taxon>Alphaproteobacteria</taxon>
        <taxon>Sphingomonadales</taxon>
        <taxon>Sphingomonadaceae</taxon>
        <taxon>Sphingomonas</taxon>
    </lineage>
</organism>
<dbReference type="InterPro" id="IPR020471">
    <property type="entry name" value="AKR"/>
</dbReference>
<name>A0A7W7AJ96_9SPHN</name>
<dbReference type="Pfam" id="PF00248">
    <property type="entry name" value="Aldo_ket_red"/>
    <property type="match status" value="1"/>
</dbReference>
<reference evidence="9 10" key="1">
    <citation type="submission" date="2020-08" db="EMBL/GenBank/DDBJ databases">
        <title>Genomic Encyclopedia of Type Strains, Phase IV (KMG-IV): sequencing the most valuable type-strain genomes for metagenomic binning, comparative biology and taxonomic classification.</title>
        <authorList>
            <person name="Goeker M."/>
        </authorList>
    </citation>
    <scope>NUCLEOTIDE SEQUENCE [LARGE SCALE GENOMIC DNA]</scope>
    <source>
        <strain evidence="9 10">DSM 15867</strain>
    </source>
</reference>
<evidence type="ECO:0000313" key="10">
    <source>
        <dbReference type="Proteomes" id="UP000574769"/>
    </source>
</evidence>
<evidence type="ECO:0000256" key="3">
    <source>
        <dbReference type="ARBA" id="ARBA00023002"/>
    </source>
</evidence>
<dbReference type="InterPro" id="IPR023210">
    <property type="entry name" value="NADP_OxRdtase_dom"/>
</dbReference>
<evidence type="ECO:0000256" key="2">
    <source>
        <dbReference type="ARBA" id="ARBA00022857"/>
    </source>
</evidence>
<evidence type="ECO:0000313" key="9">
    <source>
        <dbReference type="EMBL" id="MBB4618070.1"/>
    </source>
</evidence>
<keyword evidence="2" id="KW-0521">NADP</keyword>
<dbReference type="EC" id="1.1.1.346" evidence="9"/>